<dbReference type="InParanoid" id="A0A7N2L7G5"/>
<protein>
    <submittedName>
        <fullName evidence="1">Uncharacterized protein</fullName>
    </submittedName>
</protein>
<evidence type="ECO:0000313" key="1">
    <source>
        <dbReference type="EnsemblPlants" id="QL03p030269:mrna"/>
    </source>
</evidence>
<organism evidence="1 2">
    <name type="scientific">Quercus lobata</name>
    <name type="common">Valley oak</name>
    <dbReference type="NCBI Taxonomy" id="97700"/>
    <lineage>
        <taxon>Eukaryota</taxon>
        <taxon>Viridiplantae</taxon>
        <taxon>Streptophyta</taxon>
        <taxon>Embryophyta</taxon>
        <taxon>Tracheophyta</taxon>
        <taxon>Spermatophyta</taxon>
        <taxon>Magnoliopsida</taxon>
        <taxon>eudicotyledons</taxon>
        <taxon>Gunneridae</taxon>
        <taxon>Pentapetalae</taxon>
        <taxon>rosids</taxon>
        <taxon>fabids</taxon>
        <taxon>Fagales</taxon>
        <taxon>Fagaceae</taxon>
        <taxon>Quercus</taxon>
    </lineage>
</organism>
<accession>A0A7N2L7G5</accession>
<reference evidence="1" key="2">
    <citation type="submission" date="2021-01" db="UniProtKB">
        <authorList>
            <consortium name="EnsemblPlants"/>
        </authorList>
    </citation>
    <scope>IDENTIFICATION</scope>
</reference>
<name>A0A7N2L7G5_QUELO</name>
<dbReference type="EnsemblPlants" id="QL03p030269:mrna">
    <property type="protein sequence ID" value="QL03p030269:mrna"/>
    <property type="gene ID" value="QL03p030269"/>
</dbReference>
<dbReference type="EMBL" id="LRBV02000003">
    <property type="status" value="NOT_ANNOTATED_CDS"/>
    <property type="molecule type" value="Genomic_DNA"/>
</dbReference>
<reference evidence="1 2" key="1">
    <citation type="journal article" date="2016" name="G3 (Bethesda)">
        <title>First Draft Assembly and Annotation of the Genome of a California Endemic Oak Quercus lobata Nee (Fagaceae).</title>
        <authorList>
            <person name="Sork V.L."/>
            <person name="Fitz-Gibbon S.T."/>
            <person name="Puiu D."/>
            <person name="Crepeau M."/>
            <person name="Gugger P.F."/>
            <person name="Sherman R."/>
            <person name="Stevens K."/>
            <person name="Langley C.H."/>
            <person name="Pellegrini M."/>
            <person name="Salzberg S.L."/>
        </authorList>
    </citation>
    <scope>NUCLEOTIDE SEQUENCE [LARGE SCALE GENOMIC DNA]</scope>
    <source>
        <strain evidence="1 2">cv. SW786</strain>
    </source>
</reference>
<keyword evidence="2" id="KW-1185">Reference proteome</keyword>
<sequence length="166" mass="18492">MTASMEIVIDAASFDADLLQLSEISPLALKSNPVFTEKLFEQWLSLPDSIRQLFFLPAQILSPKSLAELNTFQKGACCGIVIDNKYGDAWSEFCFDAVIREVVPEYGFGVVMGSSNGQICSNRIATRSVHDLEVKSLKLFLNELYAIHTNQDSEDIKCLACVEWFA</sequence>
<proteinExistence type="predicted"/>
<dbReference type="Proteomes" id="UP000594261">
    <property type="component" value="Chromosome 3"/>
</dbReference>
<dbReference type="Gramene" id="QL03p030269:mrna">
    <property type="protein sequence ID" value="QL03p030269:mrna"/>
    <property type="gene ID" value="QL03p030269"/>
</dbReference>
<evidence type="ECO:0000313" key="2">
    <source>
        <dbReference type="Proteomes" id="UP000594261"/>
    </source>
</evidence>
<dbReference type="AlphaFoldDB" id="A0A7N2L7G5"/>